<dbReference type="PANTHER" id="PTHR32141:SF26">
    <property type="entry name" value="OS08G0328600 PROTEIN"/>
    <property type="match status" value="1"/>
</dbReference>
<dbReference type="AlphaFoldDB" id="A0A1E5VXG5"/>
<dbReference type="OrthoDB" id="694493at2759"/>
<dbReference type="Proteomes" id="UP000095767">
    <property type="component" value="Unassembled WGS sequence"/>
</dbReference>
<keyword evidence="2" id="KW-1185">Reference proteome</keyword>
<dbReference type="EMBL" id="LWDX02026885">
    <property type="protein sequence ID" value="OEL29813.1"/>
    <property type="molecule type" value="Genomic_DNA"/>
</dbReference>
<evidence type="ECO:0000313" key="1">
    <source>
        <dbReference type="EMBL" id="OEL29813.1"/>
    </source>
</evidence>
<comment type="caution">
    <text evidence="1">The sequence shown here is derived from an EMBL/GenBank/DDBJ whole genome shotgun (WGS) entry which is preliminary data.</text>
</comment>
<accession>A0A1E5VXG5</accession>
<reference evidence="1 2" key="1">
    <citation type="submission" date="2016-09" db="EMBL/GenBank/DDBJ databases">
        <title>The draft genome of Dichanthelium oligosanthes: A C3 panicoid grass species.</title>
        <authorList>
            <person name="Studer A.J."/>
            <person name="Schnable J.C."/>
            <person name="Brutnell T.P."/>
        </authorList>
    </citation>
    <scope>NUCLEOTIDE SEQUENCE [LARGE SCALE GENOMIC DNA]</scope>
    <source>
        <strain evidence="2">cv. Kellogg 1175</strain>
        <tissue evidence="1">Leaf</tissue>
    </source>
</reference>
<evidence type="ECO:0000313" key="2">
    <source>
        <dbReference type="Proteomes" id="UP000095767"/>
    </source>
</evidence>
<protein>
    <recommendedName>
        <fullName evidence="3">FBD domain-containing protein</fullName>
    </recommendedName>
</protein>
<dbReference type="InterPro" id="IPR055302">
    <property type="entry name" value="F-box_dom-containing"/>
</dbReference>
<evidence type="ECO:0008006" key="3">
    <source>
        <dbReference type="Google" id="ProtNLM"/>
    </source>
</evidence>
<sequence>MAKLLHCCPVVRDLRLWLTTRTTRIPVIPIDDEDIDLFEVSDIPELSRYAFNCLQSGLRRVRLRFQLEGPDCFGVQLAKFLAGNALVLEEIYIEDSNCKSYQYINHKIRRWMNDSSKRRNSPTPCMIVRQDGWMQNMGNYEQ</sequence>
<proteinExistence type="predicted"/>
<dbReference type="PANTHER" id="PTHR32141">
    <property type="match status" value="1"/>
</dbReference>
<name>A0A1E5VXG5_9POAL</name>
<gene>
    <name evidence="1" type="ORF">BAE44_0009168</name>
</gene>
<organism evidence="1 2">
    <name type="scientific">Dichanthelium oligosanthes</name>
    <dbReference type="NCBI Taxonomy" id="888268"/>
    <lineage>
        <taxon>Eukaryota</taxon>
        <taxon>Viridiplantae</taxon>
        <taxon>Streptophyta</taxon>
        <taxon>Embryophyta</taxon>
        <taxon>Tracheophyta</taxon>
        <taxon>Spermatophyta</taxon>
        <taxon>Magnoliopsida</taxon>
        <taxon>Liliopsida</taxon>
        <taxon>Poales</taxon>
        <taxon>Poaceae</taxon>
        <taxon>PACMAD clade</taxon>
        <taxon>Panicoideae</taxon>
        <taxon>Panicodae</taxon>
        <taxon>Paniceae</taxon>
        <taxon>Dichantheliinae</taxon>
        <taxon>Dichanthelium</taxon>
    </lineage>
</organism>